<evidence type="ECO:0000313" key="1">
    <source>
        <dbReference type="EMBL" id="PPK80013.1"/>
    </source>
</evidence>
<organism evidence="1 2">
    <name type="scientific">Lacrimispora xylanisolvens</name>
    <dbReference type="NCBI Taxonomy" id="384636"/>
    <lineage>
        <taxon>Bacteria</taxon>
        <taxon>Bacillati</taxon>
        <taxon>Bacillota</taxon>
        <taxon>Clostridia</taxon>
        <taxon>Lachnospirales</taxon>
        <taxon>Lachnospiraceae</taxon>
        <taxon>Lacrimispora</taxon>
    </lineage>
</organism>
<reference evidence="1 2" key="1">
    <citation type="submission" date="2018-02" db="EMBL/GenBank/DDBJ databases">
        <title>Genomic Encyclopedia of Archaeal and Bacterial Type Strains, Phase II (KMG-II): from individual species to whole genera.</title>
        <authorList>
            <person name="Goeker M."/>
        </authorList>
    </citation>
    <scope>NUCLEOTIDE SEQUENCE [LARGE SCALE GENOMIC DNA]</scope>
    <source>
        <strain evidence="1 2">DSM 3808</strain>
    </source>
</reference>
<dbReference type="Gene3D" id="3.20.20.60">
    <property type="entry name" value="Phosphoenolpyruvate-binding domains"/>
    <property type="match status" value="1"/>
</dbReference>
<accession>A0A2S6HQW8</accession>
<dbReference type="RefSeq" id="WP_104437899.1">
    <property type="nucleotide sequence ID" value="NZ_PTJA01000008.1"/>
</dbReference>
<dbReference type="InterPro" id="IPR039556">
    <property type="entry name" value="ICL/PEPM"/>
</dbReference>
<dbReference type="InterPro" id="IPR015813">
    <property type="entry name" value="Pyrv/PenolPyrv_kinase-like_dom"/>
</dbReference>
<evidence type="ECO:0000313" key="2">
    <source>
        <dbReference type="Proteomes" id="UP000237749"/>
    </source>
</evidence>
<keyword evidence="2" id="KW-1185">Reference proteome</keyword>
<dbReference type="EMBL" id="PTJA01000008">
    <property type="protein sequence ID" value="PPK80013.1"/>
    <property type="molecule type" value="Genomic_DNA"/>
</dbReference>
<keyword evidence="1" id="KW-0456">Lyase</keyword>
<gene>
    <name evidence="1" type="ORF">BXY41_108238</name>
</gene>
<protein>
    <submittedName>
        <fullName evidence="1">2-methylisocitrate lyase-like PEP mutase family enzyme</fullName>
    </submittedName>
</protein>
<dbReference type="AlphaFoldDB" id="A0A2S6HQW8"/>
<dbReference type="PANTHER" id="PTHR42905">
    <property type="entry name" value="PHOSPHOENOLPYRUVATE CARBOXYLASE"/>
    <property type="match status" value="1"/>
</dbReference>
<dbReference type="SUPFAM" id="SSF51621">
    <property type="entry name" value="Phosphoenolpyruvate/pyruvate domain"/>
    <property type="match status" value="1"/>
</dbReference>
<proteinExistence type="predicted"/>
<dbReference type="GO" id="GO:0016829">
    <property type="term" value="F:lyase activity"/>
    <property type="evidence" value="ECO:0007669"/>
    <property type="project" value="UniProtKB-KW"/>
</dbReference>
<dbReference type="Proteomes" id="UP000237749">
    <property type="component" value="Unassembled WGS sequence"/>
</dbReference>
<comment type="caution">
    <text evidence="1">The sequence shown here is derived from an EMBL/GenBank/DDBJ whole genome shotgun (WGS) entry which is preliminary data.</text>
</comment>
<sequence length="346" mass="38587">MSLPYILTPDRKEPASDRLRKLIAKDQVLIVPELHDCLSARAAEMNGFEVIMVSSGDLACALTGIPDLQLLSIDDFVRVTEQITRMTPMPLIIDADDGFGLGRALNAQYGCMRIMQAGAAGVLVTDTSELARKGQLSISDAVLRFKAARAGLNANGHNGFLIARCDSDLIHDFAAAVNRCAAYIDAGADMLCILWMHKIPDRKKKLLMCRKLRDALNARGSRYENFPMWYPDLCGKAHDPEEVSVDELKELGVYKLAGVHYSAHAAMLAMLDVGRHVMKDQNNDYVDYHFDETGYKTFTTMSMFGLTDSSWVEAENSFVREPRDSVAQRNADYFVREDDVHNPDEQ</sequence>
<dbReference type="CDD" id="cd00377">
    <property type="entry name" value="ICL_PEPM"/>
    <property type="match status" value="1"/>
</dbReference>
<dbReference type="InterPro" id="IPR040442">
    <property type="entry name" value="Pyrv_kinase-like_dom_sf"/>
</dbReference>
<name>A0A2S6HQW8_9FIRM</name>
<dbReference type="PANTHER" id="PTHR42905:SF16">
    <property type="entry name" value="CARBOXYPHOSPHONOENOLPYRUVATE PHOSPHONOMUTASE-LIKE PROTEIN (AFU_ORTHOLOGUE AFUA_5G07230)"/>
    <property type="match status" value="1"/>
</dbReference>
<dbReference type="OrthoDB" id="8629576at2"/>
<dbReference type="Pfam" id="PF13714">
    <property type="entry name" value="PEP_mutase"/>
    <property type="match status" value="1"/>
</dbReference>